<protein>
    <submittedName>
        <fullName evidence="1">Uncharacterized protein</fullName>
    </submittedName>
</protein>
<dbReference type="EMBL" id="GGEC01076199">
    <property type="protein sequence ID" value="MBX56683.1"/>
    <property type="molecule type" value="Transcribed_RNA"/>
</dbReference>
<accession>A0A2P2PPN4</accession>
<organism evidence="1">
    <name type="scientific">Rhizophora mucronata</name>
    <name type="common">Asiatic mangrove</name>
    <dbReference type="NCBI Taxonomy" id="61149"/>
    <lineage>
        <taxon>Eukaryota</taxon>
        <taxon>Viridiplantae</taxon>
        <taxon>Streptophyta</taxon>
        <taxon>Embryophyta</taxon>
        <taxon>Tracheophyta</taxon>
        <taxon>Spermatophyta</taxon>
        <taxon>Magnoliopsida</taxon>
        <taxon>eudicotyledons</taxon>
        <taxon>Gunneridae</taxon>
        <taxon>Pentapetalae</taxon>
        <taxon>rosids</taxon>
        <taxon>fabids</taxon>
        <taxon>Malpighiales</taxon>
        <taxon>Rhizophoraceae</taxon>
        <taxon>Rhizophora</taxon>
    </lineage>
</organism>
<proteinExistence type="predicted"/>
<reference evidence="1" key="1">
    <citation type="submission" date="2018-02" db="EMBL/GenBank/DDBJ databases">
        <title>Rhizophora mucronata_Transcriptome.</title>
        <authorList>
            <person name="Meera S.P."/>
            <person name="Sreeshan A."/>
            <person name="Augustine A."/>
        </authorList>
    </citation>
    <scope>NUCLEOTIDE SEQUENCE</scope>
    <source>
        <tissue evidence="1">Leaf</tissue>
    </source>
</reference>
<sequence length="50" mass="5641">MLLDQLFGQDLGFPIFSLSYLIKVPHMVIANTTKYVLTLERDGASENLNL</sequence>
<evidence type="ECO:0000313" key="1">
    <source>
        <dbReference type="EMBL" id="MBX56683.1"/>
    </source>
</evidence>
<name>A0A2P2PPN4_RHIMU</name>
<dbReference type="AlphaFoldDB" id="A0A2P2PPN4"/>